<proteinExistence type="predicted"/>
<evidence type="ECO:0000313" key="2">
    <source>
        <dbReference type="Proteomes" id="UP000244523"/>
    </source>
</evidence>
<keyword evidence="2" id="KW-1185">Reference proteome</keyword>
<dbReference type="Proteomes" id="UP000244523">
    <property type="component" value="Unassembled WGS sequence"/>
</dbReference>
<evidence type="ECO:0000313" key="1">
    <source>
        <dbReference type="EMBL" id="PUB14151.1"/>
    </source>
</evidence>
<gene>
    <name evidence="1" type="ORF">C8N45_10624</name>
</gene>
<dbReference type="EMBL" id="QBUD01000006">
    <property type="protein sequence ID" value="PUB14151.1"/>
    <property type="molecule type" value="Genomic_DNA"/>
</dbReference>
<sequence length="139" mass="15847">MRRILSLDIYLLESMIGGVWKGFVMFSFLPEAVRLGLEEARKSARRAKGRLSVHDGDQTYRIRRFWDSGFALDLDGSDRLRGYVDIYDGPQHLYKCLVVSSADDGDERVFEFKWATPVVTQPAADFVRPDFVPAGLLEN</sequence>
<organism evidence="1 2">
    <name type="scientific">Yoonia sediminilitoris</name>
    <dbReference type="NCBI Taxonomy" id="1286148"/>
    <lineage>
        <taxon>Bacteria</taxon>
        <taxon>Pseudomonadati</taxon>
        <taxon>Pseudomonadota</taxon>
        <taxon>Alphaproteobacteria</taxon>
        <taxon>Rhodobacterales</taxon>
        <taxon>Paracoccaceae</taxon>
        <taxon>Yoonia</taxon>
    </lineage>
</organism>
<name>A0A2T6KFR6_9RHOB</name>
<reference evidence="1 2" key="1">
    <citation type="submission" date="2018-04" db="EMBL/GenBank/DDBJ databases">
        <title>Genomic Encyclopedia of Archaeal and Bacterial Type Strains, Phase II (KMG-II): from individual species to whole genera.</title>
        <authorList>
            <person name="Goeker M."/>
        </authorList>
    </citation>
    <scope>NUCLEOTIDE SEQUENCE [LARGE SCALE GENOMIC DNA]</scope>
    <source>
        <strain evidence="1 2">DSM 29955</strain>
    </source>
</reference>
<dbReference type="AlphaFoldDB" id="A0A2T6KFR6"/>
<protein>
    <submittedName>
        <fullName evidence="1">Uncharacterized protein</fullName>
    </submittedName>
</protein>
<accession>A0A2T6KFR6</accession>
<comment type="caution">
    <text evidence="1">The sequence shown here is derived from an EMBL/GenBank/DDBJ whole genome shotgun (WGS) entry which is preliminary data.</text>
</comment>